<gene>
    <name evidence="2" type="ORF">PanWU01x14_209120</name>
</gene>
<dbReference type="InterPro" id="IPR012442">
    <property type="entry name" value="DUF1645_plant"/>
</dbReference>
<feature type="compositionally biased region" description="Basic and acidic residues" evidence="1">
    <location>
        <begin position="97"/>
        <end position="110"/>
    </location>
</feature>
<accession>A0A2P5BUP8</accession>
<dbReference type="Pfam" id="PF07816">
    <property type="entry name" value="DUF1645"/>
    <property type="match status" value="1"/>
</dbReference>
<dbReference type="AlphaFoldDB" id="A0A2P5BUP8"/>
<evidence type="ECO:0000313" key="2">
    <source>
        <dbReference type="EMBL" id="PON52514.1"/>
    </source>
</evidence>
<proteinExistence type="predicted"/>
<name>A0A2P5BUP8_PARAD</name>
<organism evidence="2 3">
    <name type="scientific">Parasponia andersonii</name>
    <name type="common">Sponia andersonii</name>
    <dbReference type="NCBI Taxonomy" id="3476"/>
    <lineage>
        <taxon>Eukaryota</taxon>
        <taxon>Viridiplantae</taxon>
        <taxon>Streptophyta</taxon>
        <taxon>Embryophyta</taxon>
        <taxon>Tracheophyta</taxon>
        <taxon>Spermatophyta</taxon>
        <taxon>Magnoliopsida</taxon>
        <taxon>eudicotyledons</taxon>
        <taxon>Gunneridae</taxon>
        <taxon>Pentapetalae</taxon>
        <taxon>rosids</taxon>
        <taxon>fabids</taxon>
        <taxon>Rosales</taxon>
        <taxon>Cannabaceae</taxon>
        <taxon>Parasponia</taxon>
    </lineage>
</organism>
<sequence>MQDQSSDLSICPSFNSYSSDRLADIAAKVSGETPPRDELRGSGGGGDDGVAENDNDDFEFVSFSTAGDEVLINGPIGPVFPVFNRDILSGDCGGNDDDGRRDRLGLRDDETPGPPSSSSSEVDELDGVPPGTYCVWTPKRVPATPRRCEKSKSTGSVSKRWSFRELLRRCNSDGKESFVFLTPSTSSKKTEEKVVPKITAAVKKGVTSVSGGSEGAKAAAVKGKTAASAHEAFYLRNRELNRNAEKRRSFLPYRQDLVGFFANVNTVGRTFPPF</sequence>
<protein>
    <submittedName>
        <fullName evidence="2">Uncharacterized protein</fullName>
    </submittedName>
</protein>
<evidence type="ECO:0000256" key="1">
    <source>
        <dbReference type="SAM" id="MobiDB-lite"/>
    </source>
</evidence>
<dbReference type="EMBL" id="JXTB01000218">
    <property type="protein sequence ID" value="PON52514.1"/>
    <property type="molecule type" value="Genomic_DNA"/>
</dbReference>
<evidence type="ECO:0000313" key="3">
    <source>
        <dbReference type="Proteomes" id="UP000237105"/>
    </source>
</evidence>
<dbReference type="Proteomes" id="UP000237105">
    <property type="component" value="Unassembled WGS sequence"/>
</dbReference>
<dbReference type="PANTHER" id="PTHR33095">
    <property type="entry name" value="OS07G0619500 PROTEIN"/>
    <property type="match status" value="1"/>
</dbReference>
<dbReference type="OrthoDB" id="1111059at2759"/>
<dbReference type="STRING" id="3476.A0A2P5BUP8"/>
<reference evidence="3" key="1">
    <citation type="submission" date="2016-06" db="EMBL/GenBank/DDBJ databases">
        <title>Parallel loss of symbiosis genes in relatives of nitrogen-fixing non-legume Parasponia.</title>
        <authorList>
            <person name="Van Velzen R."/>
            <person name="Holmer R."/>
            <person name="Bu F."/>
            <person name="Rutten L."/>
            <person name="Van Zeijl A."/>
            <person name="Liu W."/>
            <person name="Santuari L."/>
            <person name="Cao Q."/>
            <person name="Sharma T."/>
            <person name="Shen D."/>
            <person name="Roswanjaya Y."/>
            <person name="Wardhani T."/>
            <person name="Kalhor M.S."/>
            <person name="Jansen J."/>
            <person name="Van den Hoogen J."/>
            <person name="Gungor B."/>
            <person name="Hartog M."/>
            <person name="Hontelez J."/>
            <person name="Verver J."/>
            <person name="Yang W.-C."/>
            <person name="Schijlen E."/>
            <person name="Repin R."/>
            <person name="Schilthuizen M."/>
            <person name="Schranz E."/>
            <person name="Heidstra R."/>
            <person name="Miyata K."/>
            <person name="Fedorova E."/>
            <person name="Kohlen W."/>
            <person name="Bisseling T."/>
            <person name="Smit S."/>
            <person name="Geurts R."/>
        </authorList>
    </citation>
    <scope>NUCLEOTIDE SEQUENCE [LARGE SCALE GENOMIC DNA]</scope>
    <source>
        <strain evidence="3">cv. WU1-14</strain>
    </source>
</reference>
<keyword evidence="3" id="KW-1185">Reference proteome</keyword>
<comment type="caution">
    <text evidence="2">The sequence shown here is derived from an EMBL/GenBank/DDBJ whole genome shotgun (WGS) entry which is preliminary data.</text>
</comment>
<dbReference type="PANTHER" id="PTHR33095:SF101">
    <property type="entry name" value="DUF1645 DOMAIN-CONTAINING PROTEIN"/>
    <property type="match status" value="1"/>
</dbReference>
<feature type="region of interest" description="Disordered" evidence="1">
    <location>
        <begin position="25"/>
        <end position="57"/>
    </location>
</feature>
<feature type="region of interest" description="Disordered" evidence="1">
    <location>
        <begin position="91"/>
        <end position="129"/>
    </location>
</feature>